<organism evidence="2 3">
    <name type="scientific">Naumannella cuiyingiana</name>
    <dbReference type="NCBI Taxonomy" id="1347891"/>
    <lineage>
        <taxon>Bacteria</taxon>
        <taxon>Bacillati</taxon>
        <taxon>Actinomycetota</taxon>
        <taxon>Actinomycetes</taxon>
        <taxon>Propionibacteriales</taxon>
        <taxon>Propionibacteriaceae</taxon>
        <taxon>Naumannella</taxon>
    </lineage>
</organism>
<gene>
    <name evidence="2" type="ORF">GGQ54_001415</name>
</gene>
<dbReference type="RefSeq" id="WP_179444757.1">
    <property type="nucleotide sequence ID" value="NZ_JACBZS010000001.1"/>
</dbReference>
<evidence type="ECO:0000313" key="2">
    <source>
        <dbReference type="EMBL" id="NYI70855.1"/>
    </source>
</evidence>
<feature type="region of interest" description="Disordered" evidence="1">
    <location>
        <begin position="392"/>
        <end position="414"/>
    </location>
</feature>
<dbReference type="AlphaFoldDB" id="A0A7Z0D8F4"/>
<sequence>MARRRSVEQANRRRGVLDRVVVALLIVLALSGAMSLLPGTGQATVARTACQVTSLGLSSCSSLFPETVPSQLGPPRCRLLAEFDQVIPEVRDTSVTSAAGVPVVISTARDGDATLRLPGSDAPPPDMLAGQPRESWEPTPGVIVPTAAGWALPGGQGGEAVIAAIDAGHRRWLQDRSALALLSALLDGGGYRVPPPTLYTSRIDLTQSPFLSPAEPAPPAGVGGLTLAIQPGTPAVMQFNTATGTSRVTARLRGGTDEQPLAGAVQVTRDPAGQVTRIVIATGSADRLLPGKPVGQADAWATVVSVPVKTAAERDLANAWLGAPSGFAVDLAPLLGHRPAADANRREQWLVRGAAAFSLGLAGPGAAPTTERLVRELSGNERREDPAVRLLQAEQIRPDPTSGRRQATADTSCL</sequence>
<dbReference type="Proteomes" id="UP000527616">
    <property type="component" value="Unassembled WGS sequence"/>
</dbReference>
<comment type="caution">
    <text evidence="2">The sequence shown here is derived from an EMBL/GenBank/DDBJ whole genome shotgun (WGS) entry which is preliminary data.</text>
</comment>
<reference evidence="2 3" key="1">
    <citation type="submission" date="2020-07" db="EMBL/GenBank/DDBJ databases">
        <title>Sequencing the genomes of 1000 actinobacteria strains.</title>
        <authorList>
            <person name="Klenk H.-P."/>
        </authorList>
    </citation>
    <scope>NUCLEOTIDE SEQUENCE [LARGE SCALE GENOMIC DNA]</scope>
    <source>
        <strain evidence="2 3">DSM 103164</strain>
    </source>
</reference>
<evidence type="ECO:0000313" key="3">
    <source>
        <dbReference type="Proteomes" id="UP000527616"/>
    </source>
</evidence>
<proteinExistence type="predicted"/>
<dbReference type="EMBL" id="JACBZS010000001">
    <property type="protein sequence ID" value="NYI70855.1"/>
    <property type="molecule type" value="Genomic_DNA"/>
</dbReference>
<accession>A0A7Z0D8F4</accession>
<feature type="compositionally biased region" description="Polar residues" evidence="1">
    <location>
        <begin position="403"/>
        <end position="414"/>
    </location>
</feature>
<evidence type="ECO:0000256" key="1">
    <source>
        <dbReference type="SAM" id="MobiDB-lite"/>
    </source>
</evidence>
<protein>
    <submittedName>
        <fullName evidence="2">Uncharacterized protein</fullName>
    </submittedName>
</protein>
<name>A0A7Z0D8F4_9ACTN</name>
<keyword evidence="3" id="KW-1185">Reference proteome</keyword>